<evidence type="ECO:0000313" key="1">
    <source>
        <dbReference type="EMBL" id="KAL0133857.1"/>
    </source>
</evidence>
<name>A0AAW2H3B0_9HYME</name>
<evidence type="ECO:0000313" key="2">
    <source>
        <dbReference type="Proteomes" id="UP001430953"/>
    </source>
</evidence>
<gene>
    <name evidence="1" type="ORF">PUN28_001069</name>
</gene>
<organism evidence="1 2">
    <name type="scientific">Cardiocondyla obscurior</name>
    <dbReference type="NCBI Taxonomy" id="286306"/>
    <lineage>
        <taxon>Eukaryota</taxon>
        <taxon>Metazoa</taxon>
        <taxon>Ecdysozoa</taxon>
        <taxon>Arthropoda</taxon>
        <taxon>Hexapoda</taxon>
        <taxon>Insecta</taxon>
        <taxon>Pterygota</taxon>
        <taxon>Neoptera</taxon>
        <taxon>Endopterygota</taxon>
        <taxon>Hymenoptera</taxon>
        <taxon>Apocrita</taxon>
        <taxon>Aculeata</taxon>
        <taxon>Formicoidea</taxon>
        <taxon>Formicidae</taxon>
        <taxon>Myrmicinae</taxon>
        <taxon>Cardiocondyla</taxon>
    </lineage>
</organism>
<sequence>MKRRICFSVNRAAGPPRRQLIEKHRITIRNRFALISNDFKMKSVLIESIVDKTRLTWRDVEEVANAHSTNLMNAEYRELF</sequence>
<dbReference type="Proteomes" id="UP001430953">
    <property type="component" value="Unassembled WGS sequence"/>
</dbReference>
<evidence type="ECO:0008006" key="3">
    <source>
        <dbReference type="Google" id="ProtNLM"/>
    </source>
</evidence>
<reference evidence="1 2" key="1">
    <citation type="submission" date="2023-03" db="EMBL/GenBank/DDBJ databases">
        <title>High recombination rates correlate with genetic variation in Cardiocondyla obscurior ants.</title>
        <authorList>
            <person name="Errbii M."/>
        </authorList>
    </citation>
    <scope>NUCLEOTIDE SEQUENCE [LARGE SCALE GENOMIC DNA]</scope>
    <source>
        <strain evidence="1">Alpha-2009</strain>
        <tissue evidence="1">Whole body</tissue>
    </source>
</reference>
<protein>
    <recommendedName>
        <fullName evidence="3">Ribosomal protein L20</fullName>
    </recommendedName>
</protein>
<dbReference type="AlphaFoldDB" id="A0AAW2H3B0"/>
<dbReference type="EMBL" id="JADYXP020000001">
    <property type="protein sequence ID" value="KAL0133857.1"/>
    <property type="molecule type" value="Genomic_DNA"/>
</dbReference>
<comment type="caution">
    <text evidence="1">The sequence shown here is derived from an EMBL/GenBank/DDBJ whole genome shotgun (WGS) entry which is preliminary data.</text>
</comment>
<keyword evidence="2" id="KW-1185">Reference proteome</keyword>
<proteinExistence type="predicted"/>
<accession>A0AAW2H3B0</accession>